<reference evidence="3 4" key="1">
    <citation type="submission" date="2018-05" db="EMBL/GenBank/DDBJ databases">
        <title>Genomic Encyclopedia of Type Strains, Phase IV (KMG-IV): sequencing the most valuable type-strain genomes for metagenomic binning, comparative biology and taxonomic classification.</title>
        <authorList>
            <person name="Goeker M."/>
        </authorList>
    </citation>
    <scope>NUCLEOTIDE SEQUENCE [LARGE SCALE GENOMIC DNA]</scope>
    <source>
        <strain evidence="3 4">DSM 6462</strain>
    </source>
</reference>
<accession>A0A2V3UGG5</accession>
<dbReference type="GO" id="GO:0009694">
    <property type="term" value="P:jasmonic acid metabolic process"/>
    <property type="evidence" value="ECO:0007669"/>
    <property type="project" value="TreeGrafter"/>
</dbReference>
<dbReference type="PANTHER" id="PTHR10992">
    <property type="entry name" value="METHYLESTERASE FAMILY MEMBER"/>
    <property type="match status" value="1"/>
</dbReference>
<evidence type="ECO:0000313" key="4">
    <source>
        <dbReference type="Proteomes" id="UP000248021"/>
    </source>
</evidence>
<name>A0A2V3UGG5_9HYPH</name>
<dbReference type="Proteomes" id="UP000248021">
    <property type="component" value="Unassembled WGS sequence"/>
</dbReference>
<dbReference type="InterPro" id="IPR029058">
    <property type="entry name" value="AB_hydrolase_fold"/>
</dbReference>
<dbReference type="GO" id="GO:0080031">
    <property type="term" value="F:methyl salicylate esterase activity"/>
    <property type="evidence" value="ECO:0007669"/>
    <property type="project" value="TreeGrafter"/>
</dbReference>
<dbReference type="AlphaFoldDB" id="A0A2V3UGG5"/>
<gene>
    <name evidence="3" type="ORF">C7450_101210</name>
</gene>
<dbReference type="GO" id="GO:0080032">
    <property type="term" value="F:methyl jasmonate esterase activity"/>
    <property type="evidence" value="ECO:0007669"/>
    <property type="project" value="TreeGrafter"/>
</dbReference>
<keyword evidence="1" id="KW-0732">Signal</keyword>
<dbReference type="PANTHER" id="PTHR10992:SF872">
    <property type="entry name" value="METHYLESTERASE 11, CHLOROPLASTIC-RELATED"/>
    <property type="match status" value="1"/>
</dbReference>
<evidence type="ECO:0000259" key="2">
    <source>
        <dbReference type="Pfam" id="PF12697"/>
    </source>
</evidence>
<dbReference type="SUPFAM" id="SSF53474">
    <property type="entry name" value="alpha/beta-Hydrolases"/>
    <property type="match status" value="1"/>
</dbReference>
<proteinExistence type="predicted"/>
<dbReference type="EMBL" id="QJJK01000001">
    <property type="protein sequence ID" value="PXW64455.1"/>
    <property type="molecule type" value="Genomic_DNA"/>
</dbReference>
<feature type="chain" id="PRO_5016069804" evidence="1">
    <location>
        <begin position="27"/>
        <end position="269"/>
    </location>
</feature>
<dbReference type="PROSITE" id="PS51318">
    <property type="entry name" value="TAT"/>
    <property type="match status" value="1"/>
</dbReference>
<dbReference type="InterPro" id="IPR045889">
    <property type="entry name" value="MES/HNL"/>
</dbReference>
<dbReference type="PRINTS" id="PR00111">
    <property type="entry name" value="ABHYDROLASE"/>
</dbReference>
<dbReference type="InterPro" id="IPR006311">
    <property type="entry name" value="TAT_signal"/>
</dbReference>
<feature type="domain" description="AB hydrolase-1" evidence="2">
    <location>
        <begin position="35"/>
        <end position="259"/>
    </location>
</feature>
<dbReference type="InterPro" id="IPR000073">
    <property type="entry name" value="AB_hydrolase_1"/>
</dbReference>
<comment type="caution">
    <text evidence="3">The sequence shown here is derived from an EMBL/GenBank/DDBJ whole genome shotgun (WGS) entry which is preliminary data.</text>
</comment>
<dbReference type="RefSeq" id="WP_245449419.1">
    <property type="nucleotide sequence ID" value="NZ_JAHBRY010000001.1"/>
</dbReference>
<organism evidence="3 4">
    <name type="scientific">Chelatococcus asaccharovorans</name>
    <dbReference type="NCBI Taxonomy" id="28210"/>
    <lineage>
        <taxon>Bacteria</taxon>
        <taxon>Pseudomonadati</taxon>
        <taxon>Pseudomonadota</taxon>
        <taxon>Alphaproteobacteria</taxon>
        <taxon>Hyphomicrobiales</taxon>
        <taxon>Chelatococcaceae</taxon>
        <taxon>Chelatococcus</taxon>
    </lineage>
</organism>
<evidence type="ECO:0000313" key="3">
    <source>
        <dbReference type="EMBL" id="PXW64455.1"/>
    </source>
</evidence>
<dbReference type="GO" id="GO:0080030">
    <property type="term" value="F:methyl indole-3-acetate esterase activity"/>
    <property type="evidence" value="ECO:0007669"/>
    <property type="project" value="TreeGrafter"/>
</dbReference>
<dbReference type="Gene3D" id="3.40.50.1820">
    <property type="entry name" value="alpha/beta hydrolase"/>
    <property type="match status" value="1"/>
</dbReference>
<feature type="signal peptide" evidence="1">
    <location>
        <begin position="1"/>
        <end position="26"/>
    </location>
</feature>
<keyword evidence="3" id="KW-0378">Hydrolase</keyword>
<dbReference type="GO" id="GO:0009696">
    <property type="term" value="P:salicylic acid metabolic process"/>
    <property type="evidence" value="ECO:0007669"/>
    <property type="project" value="TreeGrafter"/>
</dbReference>
<evidence type="ECO:0000256" key="1">
    <source>
        <dbReference type="SAM" id="SignalP"/>
    </source>
</evidence>
<keyword evidence="4" id="KW-1185">Reference proteome</keyword>
<protein>
    <submittedName>
        <fullName evidence="3">Alpha/beta hydrolase family protein</fullName>
    </submittedName>
</protein>
<sequence length="269" mass="28221">MTRRDALKTIAAAGGMALAGANSAAAAGAPGGRTFVLVHGAWHGGWCWQRVADRLTQAGHRVFTPTQTGLGERRHLMSRAITLDTFTLDVANLIEMEDLGDVVLVGHSFGGCALSGVADRMPERIRRLVYLDAMIVEPGRKPFDALPAEGVAARIKAAEESSGGLSLPAPAAAAFGVTDAADAAWLERHLTPQPLSTYLSPLNVNGPIGNGLAATYIGCVAPAYAALNSSRDWARNRKGFDYEELAACHDAMVSAPDALTARLLDIAAH</sequence>
<dbReference type="Pfam" id="PF12697">
    <property type="entry name" value="Abhydrolase_6"/>
    <property type="match status" value="1"/>
</dbReference>